<comment type="caution">
    <text evidence="2">The sequence shown here is derived from an EMBL/GenBank/DDBJ whole genome shotgun (WGS) entry which is preliminary data.</text>
</comment>
<dbReference type="EMBL" id="RCZO01000014">
    <property type="protein sequence ID" value="TPG04299.1"/>
    <property type="molecule type" value="Genomic_DNA"/>
</dbReference>
<dbReference type="AlphaFoldDB" id="A0A502BWS3"/>
<feature type="transmembrane region" description="Helical" evidence="1">
    <location>
        <begin position="252"/>
        <end position="273"/>
    </location>
</feature>
<keyword evidence="1" id="KW-0812">Transmembrane</keyword>
<dbReference type="Proteomes" id="UP000319486">
    <property type="component" value="Unassembled WGS sequence"/>
</dbReference>
<name>A0A502BWS3_9GAMM</name>
<feature type="transmembrane region" description="Helical" evidence="1">
    <location>
        <begin position="195"/>
        <end position="214"/>
    </location>
</feature>
<feature type="transmembrane region" description="Helical" evidence="1">
    <location>
        <begin position="120"/>
        <end position="142"/>
    </location>
</feature>
<keyword evidence="1" id="KW-0472">Membrane</keyword>
<protein>
    <submittedName>
        <fullName evidence="2">DoxX family membrane protein</fullName>
    </submittedName>
</protein>
<proteinExistence type="predicted"/>
<sequence length="294" mass="31774">MSWVAWRERPRTSSDKGCLMRSATRLGSGLFGIGMLAFGVLNFVFAIPVLGLEPLPDWLPAQTLWTYITALLLVAGGGGVLSNRLRPRESAIALGVLLSLWLILLQVPTLLMHLHNGSKWTSAFECLALCSVAWVLACALSDSAAGRTPWYGRFRRLADSGRYGFGVSLPVFGALHFIYWQYVASVIPGWVPGSPVFWAYFTGCAHIAAGLAILSGVRARLAATMLGVMFGSWVLIVHVPRVLANPRSQAEWTSLCVAIALCGGAWLMAGYFARSAVTMDAGPEHRPQREPASA</sequence>
<feature type="transmembrane region" description="Helical" evidence="1">
    <location>
        <begin position="64"/>
        <end position="81"/>
    </location>
</feature>
<keyword evidence="3" id="KW-1185">Reference proteome</keyword>
<feature type="transmembrane region" description="Helical" evidence="1">
    <location>
        <begin position="93"/>
        <end position="114"/>
    </location>
</feature>
<evidence type="ECO:0000313" key="2">
    <source>
        <dbReference type="EMBL" id="TPG04299.1"/>
    </source>
</evidence>
<feature type="transmembrane region" description="Helical" evidence="1">
    <location>
        <begin position="221"/>
        <end position="240"/>
    </location>
</feature>
<feature type="transmembrane region" description="Helical" evidence="1">
    <location>
        <begin position="163"/>
        <end position="183"/>
    </location>
</feature>
<gene>
    <name evidence="2" type="ORF">EAH88_18300</name>
</gene>
<reference evidence="2 3" key="1">
    <citation type="journal article" date="2019" name="Environ. Microbiol.">
        <title>Species interactions and distinct microbial communities in high Arctic permafrost affected cryosols are associated with the CH4 and CO2 gas fluxes.</title>
        <authorList>
            <person name="Altshuler I."/>
            <person name="Hamel J."/>
            <person name="Turney S."/>
            <person name="Magnuson E."/>
            <person name="Levesque R."/>
            <person name="Greer C."/>
            <person name="Whyte L.G."/>
        </authorList>
    </citation>
    <scope>NUCLEOTIDE SEQUENCE [LARGE SCALE GENOMIC DNA]</scope>
    <source>
        <strain evidence="2 3">S13Y</strain>
    </source>
</reference>
<organism evidence="2 3">
    <name type="scientific">Rhodanobacter glycinis</name>
    <dbReference type="NCBI Taxonomy" id="582702"/>
    <lineage>
        <taxon>Bacteria</taxon>
        <taxon>Pseudomonadati</taxon>
        <taxon>Pseudomonadota</taxon>
        <taxon>Gammaproteobacteria</taxon>
        <taxon>Lysobacterales</taxon>
        <taxon>Rhodanobacteraceae</taxon>
        <taxon>Rhodanobacter</taxon>
    </lineage>
</organism>
<feature type="transmembrane region" description="Helical" evidence="1">
    <location>
        <begin position="30"/>
        <end position="52"/>
    </location>
</feature>
<dbReference type="RefSeq" id="WP_140655977.1">
    <property type="nucleotide sequence ID" value="NZ_RCZO01000014.1"/>
</dbReference>
<keyword evidence="1" id="KW-1133">Transmembrane helix</keyword>
<evidence type="ECO:0000313" key="3">
    <source>
        <dbReference type="Proteomes" id="UP000319486"/>
    </source>
</evidence>
<evidence type="ECO:0000256" key="1">
    <source>
        <dbReference type="SAM" id="Phobius"/>
    </source>
</evidence>
<accession>A0A502BWS3</accession>